<dbReference type="InterPro" id="IPR013780">
    <property type="entry name" value="Glyco_hydro_b"/>
</dbReference>
<dbReference type="InterPro" id="IPR006047">
    <property type="entry name" value="GH13_cat_dom"/>
</dbReference>
<dbReference type="Gene3D" id="3.20.20.80">
    <property type="entry name" value="Glycosidases"/>
    <property type="match status" value="1"/>
</dbReference>
<dbReference type="InterPro" id="IPR017853">
    <property type="entry name" value="GH"/>
</dbReference>
<evidence type="ECO:0000259" key="2">
    <source>
        <dbReference type="SMART" id="SM00642"/>
    </source>
</evidence>
<organism evidence="3">
    <name type="scientific">uncultured Phycisphaerae bacterium</name>
    <dbReference type="NCBI Taxonomy" id="904963"/>
    <lineage>
        <taxon>Bacteria</taxon>
        <taxon>Pseudomonadati</taxon>
        <taxon>Planctomycetota</taxon>
        <taxon>Phycisphaerae</taxon>
        <taxon>environmental samples</taxon>
    </lineage>
</organism>
<keyword evidence="3" id="KW-0413">Isomerase</keyword>
<dbReference type="Gene3D" id="2.60.40.1180">
    <property type="entry name" value="Golgi alpha-mannosidase II"/>
    <property type="match status" value="1"/>
</dbReference>
<dbReference type="AlphaFoldDB" id="A0A6J4N4N3"/>
<reference evidence="3" key="1">
    <citation type="submission" date="2020-02" db="EMBL/GenBank/DDBJ databases">
        <authorList>
            <person name="Meier V. D."/>
        </authorList>
    </citation>
    <scope>NUCLEOTIDE SEQUENCE</scope>
    <source>
        <strain evidence="3">AVDCRST_MAG64</strain>
    </source>
</reference>
<protein>
    <submittedName>
        <fullName evidence="3">GH13_16 / GH13_36 / GH13_17 / GH13_4 / GH 13 / GH13_35 / GH13_23 / GH13_31 / GH13_40 / GH13 _30 / GH13_29</fullName>
        <ecNumber evidence="3">5.4.99.16</ecNumber>
    </submittedName>
</protein>
<dbReference type="GO" id="GO:0047471">
    <property type="term" value="F:maltose alpha-D-glucosyltransferase activity"/>
    <property type="evidence" value="ECO:0007669"/>
    <property type="project" value="UniProtKB-EC"/>
</dbReference>
<evidence type="ECO:0000313" key="3">
    <source>
        <dbReference type="EMBL" id="CAA9373026.1"/>
    </source>
</evidence>
<dbReference type="EC" id="5.4.99.16" evidence="3"/>
<dbReference type="GO" id="GO:0005975">
    <property type="term" value="P:carbohydrate metabolic process"/>
    <property type="evidence" value="ECO:0007669"/>
    <property type="project" value="InterPro"/>
</dbReference>
<dbReference type="SUPFAM" id="SSF51011">
    <property type="entry name" value="Glycosyl hydrolase domain"/>
    <property type="match status" value="1"/>
</dbReference>
<feature type="region of interest" description="Disordered" evidence="1">
    <location>
        <begin position="270"/>
        <end position="290"/>
    </location>
</feature>
<dbReference type="Gene3D" id="3.90.400.10">
    <property type="entry name" value="Oligo-1,6-glucosidase, Domain 2"/>
    <property type="match status" value="1"/>
</dbReference>
<dbReference type="SMART" id="SM00642">
    <property type="entry name" value="Aamy"/>
    <property type="match status" value="1"/>
</dbReference>
<gene>
    <name evidence="3" type="ORF">AVDCRST_MAG64-68</name>
</gene>
<dbReference type="PANTHER" id="PTHR10357:SF219">
    <property type="entry name" value="MALTOSE ALPHA-D-GLUCOSYLTRANSFERASE"/>
    <property type="match status" value="1"/>
</dbReference>
<accession>A0A6J4N4N3</accession>
<dbReference type="EMBL" id="CADCUQ010000022">
    <property type="protein sequence ID" value="CAA9373026.1"/>
    <property type="molecule type" value="Genomic_DNA"/>
</dbReference>
<proteinExistence type="predicted"/>
<evidence type="ECO:0000256" key="1">
    <source>
        <dbReference type="SAM" id="MobiDB-lite"/>
    </source>
</evidence>
<feature type="domain" description="Glycosyl hydrolase family 13 catalytic" evidence="2">
    <location>
        <begin position="2"/>
        <end position="284"/>
    </location>
</feature>
<dbReference type="InterPro" id="IPR045857">
    <property type="entry name" value="O16G_dom_2"/>
</dbReference>
<name>A0A6J4N4N3_9BACT</name>
<dbReference type="SUPFAM" id="SSF51445">
    <property type="entry name" value="(Trans)glycosidases"/>
    <property type="match status" value="1"/>
</dbReference>
<dbReference type="Pfam" id="PF00128">
    <property type="entry name" value="Alpha-amylase"/>
    <property type="match status" value="2"/>
</dbReference>
<sequence>REGVIFPGKQHTTWSYDRLAKRWYMHRFYPHQPDLNINNPRVRDEIHKVIGFWLELGLSGFRVDAVPFLIEQVGRHNPATRDPHDYLRDLRSFMTRRRGDAMLLAEANEPAKKLAKFFGDRGNQMHMLFNFLLNQALHLSLVRGDATPAVKTLRSLPEVPAASQWANFVKNHDEATFDKLTDKEREEIFAAFAPRKSMRLYDRGIRRRFPSMVGGDRRRMELMYSLLFSLPGTPVLFYGEEIGMGDDQRAEDRIAVRLPMQWSADDCGGFTTADEKDAPRKPLREGPFGYPRVNVRAQREDPASFLSWTGRAIRTRKEWPEFGWGAWRLLATRSREALAHVVTWDGGSAMAVHNFADRPVRATIRLPADLRGGTSWRHLFGAPADDSEPPAGPADGRLVIELPPYGYHWF</sequence>
<feature type="non-terminal residue" evidence="3">
    <location>
        <position position="410"/>
    </location>
</feature>
<feature type="compositionally biased region" description="Basic and acidic residues" evidence="1">
    <location>
        <begin position="273"/>
        <end position="284"/>
    </location>
</feature>
<feature type="non-terminal residue" evidence="3">
    <location>
        <position position="1"/>
    </location>
</feature>
<dbReference type="PANTHER" id="PTHR10357">
    <property type="entry name" value="ALPHA-AMYLASE FAMILY MEMBER"/>
    <property type="match status" value="1"/>
</dbReference>